<comment type="similarity">
    <text evidence="1">Belongs to the UPF0065 (bug) family.</text>
</comment>
<proteinExistence type="inferred from homology"/>
<comment type="caution">
    <text evidence="2">The sequence shown here is derived from an EMBL/GenBank/DDBJ whole genome shotgun (WGS) entry which is preliminary data.</text>
</comment>
<dbReference type="SUPFAM" id="SSF53850">
    <property type="entry name" value="Periplasmic binding protein-like II"/>
    <property type="match status" value="1"/>
</dbReference>
<dbReference type="Gene3D" id="3.40.190.10">
    <property type="entry name" value="Periplasmic binding protein-like II"/>
    <property type="match status" value="1"/>
</dbReference>
<evidence type="ECO:0008006" key="4">
    <source>
        <dbReference type="Google" id="ProtNLM"/>
    </source>
</evidence>
<sequence>MKLKTDDNAISRRAMLARMRDLLLLGAAPALAPWSALAQAYPSRTVRLISPYGPGGSNDTSARLLAEALSRKYGQQFVVENKPGAGTRVANETLARSAPDGYTLLWAAAPFAINTAAGLPQQYDIHKDFVAVGPRVVGPVFLIVKADSPVRTVADFVRMARAKPGGATFASPGAGSGPHLTAELFAAQAKFKVLNVHYRGDATAYTELLAGRVDATLTAITSALPFIKAGQLRVLAVASEQRTPVYPDAPTFAEQGFPGVVGYGWFGLLAPARTPAAIVQQINRDASAVLADSDVRNKLTALGLQPEPGDSASFARFIDEEVRKWGTVIKTSGVVLE</sequence>
<reference evidence="2 3" key="1">
    <citation type="submission" date="2021-03" db="EMBL/GenBank/DDBJ databases">
        <authorList>
            <person name="Peeters C."/>
        </authorList>
    </citation>
    <scope>NUCLEOTIDE SEQUENCE [LARGE SCALE GENOMIC DNA]</scope>
    <source>
        <strain evidence="2 3">LMG 26411</strain>
    </source>
</reference>
<dbReference type="PIRSF" id="PIRSF017082">
    <property type="entry name" value="YflP"/>
    <property type="match status" value="1"/>
</dbReference>
<dbReference type="Gene3D" id="3.40.190.150">
    <property type="entry name" value="Bordetella uptake gene, domain 1"/>
    <property type="match status" value="1"/>
</dbReference>
<dbReference type="Proteomes" id="UP000672657">
    <property type="component" value="Unassembled WGS sequence"/>
</dbReference>
<evidence type="ECO:0000256" key="1">
    <source>
        <dbReference type="ARBA" id="ARBA00006987"/>
    </source>
</evidence>
<evidence type="ECO:0000313" key="2">
    <source>
        <dbReference type="EMBL" id="CAG2152359.1"/>
    </source>
</evidence>
<dbReference type="InterPro" id="IPR042100">
    <property type="entry name" value="Bug_dom1"/>
</dbReference>
<dbReference type="InterPro" id="IPR006311">
    <property type="entry name" value="TAT_signal"/>
</dbReference>
<evidence type="ECO:0000313" key="3">
    <source>
        <dbReference type="Proteomes" id="UP000672657"/>
    </source>
</evidence>
<protein>
    <recommendedName>
        <fullName evidence="4">Extra-cytoplasmic solute receptor</fullName>
    </recommendedName>
</protein>
<dbReference type="CDD" id="cd07012">
    <property type="entry name" value="PBP2_Bug_TTT"/>
    <property type="match status" value="1"/>
</dbReference>
<organism evidence="2 3">
    <name type="scientific">Cupriavidus numazuensis</name>
    <dbReference type="NCBI Taxonomy" id="221992"/>
    <lineage>
        <taxon>Bacteria</taxon>
        <taxon>Pseudomonadati</taxon>
        <taxon>Pseudomonadota</taxon>
        <taxon>Betaproteobacteria</taxon>
        <taxon>Burkholderiales</taxon>
        <taxon>Burkholderiaceae</taxon>
        <taxon>Cupriavidus</taxon>
    </lineage>
</organism>
<dbReference type="PANTHER" id="PTHR42928">
    <property type="entry name" value="TRICARBOXYLATE-BINDING PROTEIN"/>
    <property type="match status" value="1"/>
</dbReference>
<keyword evidence="3" id="KW-1185">Reference proteome</keyword>
<dbReference type="InterPro" id="IPR005064">
    <property type="entry name" value="BUG"/>
</dbReference>
<gene>
    <name evidence="2" type="ORF">LMG26411_04174</name>
</gene>
<dbReference type="EMBL" id="CAJPVI010000026">
    <property type="protein sequence ID" value="CAG2152359.1"/>
    <property type="molecule type" value="Genomic_DNA"/>
</dbReference>
<accession>A0ABM8TL37</accession>
<name>A0ABM8TL37_9BURK</name>
<dbReference type="PANTHER" id="PTHR42928:SF5">
    <property type="entry name" value="BLR1237 PROTEIN"/>
    <property type="match status" value="1"/>
</dbReference>
<dbReference type="PROSITE" id="PS51318">
    <property type="entry name" value="TAT"/>
    <property type="match status" value="1"/>
</dbReference>
<dbReference type="Pfam" id="PF03401">
    <property type="entry name" value="TctC"/>
    <property type="match status" value="1"/>
</dbReference>